<keyword evidence="2" id="KW-0436">Ligase</keyword>
<protein>
    <submittedName>
        <fullName evidence="2">Succinyl-CoA ligase [ADP-forming] subunit beta</fullName>
    </submittedName>
</protein>
<proteinExistence type="predicted"/>
<reference evidence="2" key="2">
    <citation type="journal article" date="2014" name="PLoS Genet.">
        <title>Signature gene expression reveals novel clues to the molecular mechanisms of dimorphic transition in Penicillium marneffei.</title>
        <authorList>
            <person name="Yang E."/>
            <person name="Wang G."/>
            <person name="Cai J."/>
            <person name="Woo P.C."/>
            <person name="Lau S.K."/>
            <person name="Yuen K.-Y."/>
            <person name="Chow W.-N."/>
            <person name="Lin X."/>
        </authorList>
    </citation>
    <scope>NUCLEOTIDE SEQUENCE</scope>
    <source>
        <strain evidence="2">PM1</strain>
    </source>
</reference>
<sequence length="149" mass="16869">MPYWKIYHSPNTLTEEDKTTLSASITSYYTSVGLPAFYVNIFYLPLASSDFFVGGKPVSKKLAIEVLHIARQWDSTETDRAVRLKNGITEILKPYTTDKGVQVEFCVVQGPPQLWRINGIDPPEGVDASNEELVERNRGLLEESVKRFE</sequence>
<feature type="domain" description="Tautomerase cis-CaaD-like" evidence="1">
    <location>
        <begin position="1"/>
        <end position="138"/>
    </location>
</feature>
<dbReference type="InterPro" id="IPR028116">
    <property type="entry name" value="Cis-CaaD-like"/>
</dbReference>
<accession>A0A093V5U4</accession>
<gene>
    <name evidence="2" type="ORF">GQ26_0490350</name>
</gene>
<dbReference type="Pfam" id="PF14832">
    <property type="entry name" value="Tautomerase_3"/>
    <property type="match status" value="1"/>
</dbReference>
<dbReference type="GO" id="GO:0016874">
    <property type="term" value="F:ligase activity"/>
    <property type="evidence" value="ECO:0007669"/>
    <property type="project" value="UniProtKB-KW"/>
</dbReference>
<evidence type="ECO:0000259" key="1">
    <source>
        <dbReference type="Pfam" id="PF14832"/>
    </source>
</evidence>
<dbReference type="Gene3D" id="3.30.429.10">
    <property type="entry name" value="Macrophage Migration Inhibitory Factor"/>
    <property type="match status" value="1"/>
</dbReference>
<dbReference type="EMBL" id="JPOX01000049">
    <property type="protein sequence ID" value="KFX42091.1"/>
    <property type="molecule type" value="Genomic_DNA"/>
</dbReference>
<organism evidence="2">
    <name type="scientific">Talaromyces marneffei PM1</name>
    <dbReference type="NCBI Taxonomy" id="1077442"/>
    <lineage>
        <taxon>Eukaryota</taxon>
        <taxon>Fungi</taxon>
        <taxon>Dikarya</taxon>
        <taxon>Ascomycota</taxon>
        <taxon>Pezizomycotina</taxon>
        <taxon>Eurotiomycetes</taxon>
        <taxon>Eurotiomycetidae</taxon>
        <taxon>Eurotiales</taxon>
        <taxon>Trichocomaceae</taxon>
        <taxon>Talaromyces</taxon>
        <taxon>Talaromyces sect. Talaromyces</taxon>
    </lineage>
</organism>
<dbReference type="HOGENOM" id="CLU_113367_0_0_1"/>
<dbReference type="AlphaFoldDB" id="A0A093V5U4"/>
<reference key="1">
    <citation type="journal article" date="2014" name="PLoS Genet.">
        <title>Signature Gene Expression Reveals Novel Clues to the Molecular Mechanisms of Dimorphic Transition in Penicillium marneffei.</title>
        <authorList>
            <person name="Yang E."/>
            <person name="Wang G."/>
            <person name="Cai J."/>
            <person name="Woo P.C."/>
            <person name="Lau S.K."/>
            <person name="Yuen K.-Y."/>
            <person name="Chow W.-N."/>
            <person name="Lin X."/>
        </authorList>
    </citation>
    <scope>NUCLEOTIDE SEQUENCE [LARGE SCALE GENOMIC DNA]</scope>
    <source>
        <strain>PM1</strain>
    </source>
</reference>
<name>A0A093V5U4_TALMA</name>
<dbReference type="eggNOG" id="ENOG502SQJU">
    <property type="taxonomic scope" value="Eukaryota"/>
</dbReference>
<evidence type="ECO:0000313" key="2">
    <source>
        <dbReference type="EMBL" id="KFX42091.1"/>
    </source>
</evidence>
<dbReference type="InterPro" id="IPR014347">
    <property type="entry name" value="Tautomerase/MIF_sf"/>
</dbReference>
<comment type="caution">
    <text evidence="2">The sequence shown here is derived from an EMBL/GenBank/DDBJ whole genome shotgun (WGS) entry which is preliminary data.</text>
</comment>